<organism evidence="1 3">
    <name type="scientific">Adineta steineri</name>
    <dbReference type="NCBI Taxonomy" id="433720"/>
    <lineage>
        <taxon>Eukaryota</taxon>
        <taxon>Metazoa</taxon>
        <taxon>Spiralia</taxon>
        <taxon>Gnathifera</taxon>
        <taxon>Rotifera</taxon>
        <taxon>Eurotatoria</taxon>
        <taxon>Bdelloidea</taxon>
        <taxon>Adinetida</taxon>
        <taxon>Adinetidae</taxon>
        <taxon>Adineta</taxon>
    </lineage>
</organism>
<dbReference type="EMBL" id="CAJNOE010001682">
    <property type="protein sequence ID" value="CAF1442921.1"/>
    <property type="molecule type" value="Genomic_DNA"/>
</dbReference>
<gene>
    <name evidence="1" type="ORF">IZO911_LOCUS41906</name>
    <name evidence="2" type="ORF">KXQ929_LOCUS30028</name>
</gene>
<dbReference type="EMBL" id="CAJOBB010003203">
    <property type="protein sequence ID" value="CAF4026794.1"/>
    <property type="molecule type" value="Genomic_DNA"/>
</dbReference>
<protein>
    <submittedName>
        <fullName evidence="1">Uncharacterized protein</fullName>
    </submittedName>
</protein>
<comment type="caution">
    <text evidence="1">The sequence shown here is derived from an EMBL/GenBank/DDBJ whole genome shotgun (WGS) entry which is preliminary data.</text>
</comment>
<dbReference type="Proteomes" id="UP000663868">
    <property type="component" value="Unassembled WGS sequence"/>
</dbReference>
<reference evidence="1" key="1">
    <citation type="submission" date="2021-02" db="EMBL/GenBank/DDBJ databases">
        <authorList>
            <person name="Nowell W R."/>
        </authorList>
    </citation>
    <scope>NUCLEOTIDE SEQUENCE</scope>
</reference>
<dbReference type="AlphaFoldDB" id="A0A815NZI0"/>
<dbReference type="Gene3D" id="1.10.1220.170">
    <property type="match status" value="1"/>
</dbReference>
<accession>A0A815NZI0</accession>
<proteinExistence type="predicted"/>
<sequence length="79" mass="8960">MTTIYHIDLNELSGDIINSIKAAFKNKTVDIIVKESEDETAYLLKDKVNADLIYQSLSELENGEGIEFTLQEFKEKFGS</sequence>
<dbReference type="Proteomes" id="UP000663860">
    <property type="component" value="Unassembled WGS sequence"/>
</dbReference>
<name>A0A815NZI0_9BILA</name>
<evidence type="ECO:0000313" key="1">
    <source>
        <dbReference type="EMBL" id="CAF1442921.1"/>
    </source>
</evidence>
<evidence type="ECO:0000313" key="3">
    <source>
        <dbReference type="Proteomes" id="UP000663860"/>
    </source>
</evidence>
<evidence type="ECO:0000313" key="2">
    <source>
        <dbReference type="EMBL" id="CAF4026794.1"/>
    </source>
</evidence>